<comment type="caution">
    <text evidence="5">The sequence shown here is derived from an EMBL/GenBank/DDBJ whole genome shotgun (WGS) entry which is preliminary data.</text>
</comment>
<organism evidence="5 6">
    <name type="scientific">Scytonema millei VB511283</name>
    <dbReference type="NCBI Taxonomy" id="1245923"/>
    <lineage>
        <taxon>Bacteria</taxon>
        <taxon>Bacillati</taxon>
        <taxon>Cyanobacteriota</taxon>
        <taxon>Cyanophyceae</taxon>
        <taxon>Nostocales</taxon>
        <taxon>Scytonemataceae</taxon>
        <taxon>Scytonema</taxon>
    </lineage>
</organism>
<dbReference type="GO" id="GO:0005829">
    <property type="term" value="C:cytosol"/>
    <property type="evidence" value="ECO:0007669"/>
    <property type="project" value="TreeGrafter"/>
</dbReference>
<dbReference type="NCBIfam" id="TIGR00466">
    <property type="entry name" value="kdsB"/>
    <property type="match status" value="1"/>
</dbReference>
<evidence type="ECO:0000256" key="3">
    <source>
        <dbReference type="ARBA" id="ARBA00022985"/>
    </source>
</evidence>
<dbReference type="GO" id="GO:0009103">
    <property type="term" value="P:lipopolysaccharide biosynthetic process"/>
    <property type="evidence" value="ECO:0007669"/>
    <property type="project" value="UniProtKB-UniRule"/>
</dbReference>
<dbReference type="HAMAP" id="MF_00057">
    <property type="entry name" value="KdsB"/>
    <property type="match status" value="1"/>
</dbReference>
<dbReference type="InterPro" id="IPR004528">
    <property type="entry name" value="KdsB"/>
</dbReference>
<dbReference type="RefSeq" id="WP_039715399.1">
    <property type="nucleotide sequence ID" value="NZ_JTJC03000001.1"/>
</dbReference>
<comment type="function">
    <text evidence="4">Activates KDO (a required 8-carbon sugar) for incorporation into bacterial lipopolysaccharide in Gram-negative bacteria.</text>
</comment>
<evidence type="ECO:0000313" key="5">
    <source>
        <dbReference type="EMBL" id="NHC33927.1"/>
    </source>
</evidence>
<dbReference type="OrthoDB" id="9815559at2"/>
<dbReference type="Proteomes" id="UP000031532">
    <property type="component" value="Unassembled WGS sequence"/>
</dbReference>
<keyword evidence="6" id="KW-1185">Reference proteome</keyword>
<dbReference type="InterPro" id="IPR003329">
    <property type="entry name" value="Cytidylyl_trans"/>
</dbReference>
<dbReference type="GO" id="GO:0033468">
    <property type="term" value="P:CMP-keto-3-deoxy-D-manno-octulosonic acid biosynthetic process"/>
    <property type="evidence" value="ECO:0007669"/>
    <property type="project" value="UniProtKB-UniRule"/>
</dbReference>
<dbReference type="CDD" id="cd02517">
    <property type="entry name" value="CMP-KDO-Synthetase"/>
    <property type="match status" value="1"/>
</dbReference>
<evidence type="ECO:0000256" key="2">
    <source>
        <dbReference type="ARBA" id="ARBA00022695"/>
    </source>
</evidence>
<dbReference type="NCBIfam" id="NF003950">
    <property type="entry name" value="PRK05450.1-3"/>
    <property type="match status" value="1"/>
</dbReference>
<dbReference type="SUPFAM" id="SSF53448">
    <property type="entry name" value="Nucleotide-diphospho-sugar transferases"/>
    <property type="match status" value="1"/>
</dbReference>
<comment type="pathway">
    <text evidence="4">Nucleotide-sugar biosynthesis; CMP-3-deoxy-D-manno-octulosonate biosynthesis; CMP-3-deoxy-D-manno-octulosonate from 3-deoxy-D-manno-octulosonate and CTP: step 1/1.</text>
</comment>
<dbReference type="Pfam" id="PF02348">
    <property type="entry name" value="CTP_transf_3"/>
    <property type="match status" value="1"/>
</dbReference>
<dbReference type="PANTHER" id="PTHR42866:SF2">
    <property type="entry name" value="3-DEOXY-MANNO-OCTULOSONATE CYTIDYLYLTRANSFERASE, MITOCHONDRIAL"/>
    <property type="match status" value="1"/>
</dbReference>
<dbReference type="Gene3D" id="3.90.550.10">
    <property type="entry name" value="Spore Coat Polysaccharide Biosynthesis Protein SpsA, Chain A"/>
    <property type="match status" value="1"/>
</dbReference>
<gene>
    <name evidence="4 5" type="primary">kdsB</name>
    <name evidence="5" type="ORF">QH73_0004485</name>
</gene>
<comment type="catalytic activity">
    <reaction evidence="4">
        <text>3-deoxy-alpha-D-manno-oct-2-ulosonate + CTP = CMP-3-deoxy-beta-D-manno-octulosonate + diphosphate</text>
        <dbReference type="Rhea" id="RHEA:23448"/>
        <dbReference type="ChEBI" id="CHEBI:33019"/>
        <dbReference type="ChEBI" id="CHEBI:37563"/>
        <dbReference type="ChEBI" id="CHEBI:85986"/>
        <dbReference type="ChEBI" id="CHEBI:85987"/>
        <dbReference type="EC" id="2.7.7.38"/>
    </reaction>
</comment>
<dbReference type="NCBIfam" id="NF003952">
    <property type="entry name" value="PRK05450.1-5"/>
    <property type="match status" value="1"/>
</dbReference>
<reference evidence="5 6" key="1">
    <citation type="journal article" date="2015" name="Genome Announc.">
        <title>Draft Genome Sequence of the Terrestrial Cyanobacterium Scytonema millei VB511283, Isolated from Eastern India.</title>
        <authorList>
            <person name="Sen D."/>
            <person name="Chandrababunaidu M.M."/>
            <person name="Singh D."/>
            <person name="Sanghi N."/>
            <person name="Ghorai A."/>
            <person name="Mishra G.P."/>
            <person name="Madduluri M."/>
            <person name="Adhikary S.P."/>
            <person name="Tripathy S."/>
        </authorList>
    </citation>
    <scope>NUCLEOTIDE SEQUENCE [LARGE SCALE GENOMIC DNA]</scope>
    <source>
        <strain evidence="5 6">VB511283</strain>
    </source>
</reference>
<dbReference type="GO" id="GO:0008690">
    <property type="term" value="F:3-deoxy-manno-octulosonate cytidylyltransferase activity"/>
    <property type="evidence" value="ECO:0007669"/>
    <property type="project" value="UniProtKB-UniRule"/>
</dbReference>
<evidence type="ECO:0000313" key="6">
    <source>
        <dbReference type="Proteomes" id="UP000031532"/>
    </source>
</evidence>
<dbReference type="InterPro" id="IPR029044">
    <property type="entry name" value="Nucleotide-diphossugar_trans"/>
</dbReference>
<dbReference type="AlphaFoldDB" id="A0A9X5E4M6"/>
<dbReference type="PANTHER" id="PTHR42866">
    <property type="entry name" value="3-DEOXY-MANNO-OCTULOSONATE CYTIDYLYLTRANSFERASE"/>
    <property type="match status" value="1"/>
</dbReference>
<evidence type="ECO:0000256" key="1">
    <source>
        <dbReference type="ARBA" id="ARBA00022679"/>
    </source>
</evidence>
<keyword evidence="1 4" id="KW-0808">Transferase</keyword>
<name>A0A9X5E4M6_9CYAN</name>
<keyword evidence="4" id="KW-0963">Cytoplasm</keyword>
<comment type="subcellular location">
    <subcellularLocation>
        <location evidence="4">Cytoplasm</location>
    </subcellularLocation>
</comment>
<dbReference type="NCBIfam" id="NF009905">
    <property type="entry name" value="PRK13368.1"/>
    <property type="match status" value="1"/>
</dbReference>
<accession>A0A9X5E4M6</accession>
<protein>
    <recommendedName>
        <fullName evidence="4">3-deoxy-manno-octulosonate cytidylyltransferase</fullName>
        <ecNumber evidence="4">2.7.7.38</ecNumber>
    </recommendedName>
    <alternativeName>
        <fullName evidence="4">CMP-2-keto-3-deoxyoctulosonic acid synthase</fullName>
        <shortName evidence="4">CKS</shortName>
        <shortName evidence="4">CMP-KDO synthase</shortName>
    </alternativeName>
</protein>
<proteinExistence type="inferred from homology"/>
<dbReference type="EC" id="2.7.7.38" evidence="4"/>
<keyword evidence="3 4" id="KW-0448">Lipopolysaccharide biosynthesis</keyword>
<dbReference type="EMBL" id="JTJC03000001">
    <property type="protein sequence ID" value="NHC33927.1"/>
    <property type="molecule type" value="Genomic_DNA"/>
</dbReference>
<keyword evidence="2 4" id="KW-0548">Nucleotidyltransferase</keyword>
<evidence type="ECO:0000256" key="4">
    <source>
        <dbReference type="HAMAP-Rule" id="MF_00057"/>
    </source>
</evidence>
<sequence>MNILAVIPARYNSQRFPGKPLVRIDDRPMVQWVYEAAKRCPAFSQVIVATDSTAIADCVRRFGGVVEMTRSDHQTGTDRVAEVAERYPEMTAIANVQGDQPFVTADMLTQLVSPYLQGESPDMTTLACPLHEESYNDPNAVKVLCDRRDRALYFSRSPIPYYRNAGSAPVFHHLGLYAFSRNFLAQYAQLTPTPLEHCEGLEQLRVLEHGYAIVVCQTQKAVLEINTPSDLLQAQALIAQSTMKEVKSQKLKVKS</sequence>
<comment type="similarity">
    <text evidence="4">Belongs to the KdsB family.</text>
</comment>